<dbReference type="Proteomes" id="UP000287233">
    <property type="component" value="Chromosome"/>
</dbReference>
<dbReference type="SMART" id="SM00966">
    <property type="entry name" value="SpoVT_AbrB"/>
    <property type="match status" value="1"/>
</dbReference>
<gene>
    <name evidence="2" type="ORF">BIP78_0026</name>
</gene>
<dbReference type="Pfam" id="PF04014">
    <property type="entry name" value="MazE_antitoxin"/>
    <property type="match status" value="1"/>
</dbReference>
<dbReference type="EMBL" id="CP034928">
    <property type="protein sequence ID" value="QAA75794.1"/>
    <property type="molecule type" value="Genomic_DNA"/>
</dbReference>
<organism evidence="2 3">
    <name type="scientific">Bipolaricaulis sibiricus</name>
    <dbReference type="NCBI Taxonomy" id="2501609"/>
    <lineage>
        <taxon>Bacteria</taxon>
        <taxon>Candidatus Bipolaricaulota</taxon>
        <taxon>Candidatus Bipolaricaulia</taxon>
        <taxon>Candidatus Bipolaricaulales</taxon>
        <taxon>Candidatus Bipolaricaulaceae</taxon>
        <taxon>Candidatus Bipolaricaulis</taxon>
    </lineage>
</organism>
<name>A0A410FS35_BIPS1</name>
<dbReference type="KEGG" id="bih:BIP78_0026"/>
<dbReference type="NCBIfam" id="TIGR01439">
    <property type="entry name" value="lp_hng_hel_AbrB"/>
    <property type="match status" value="1"/>
</dbReference>
<dbReference type="AlphaFoldDB" id="A0A410FS35"/>
<evidence type="ECO:0000313" key="3">
    <source>
        <dbReference type="Proteomes" id="UP000287233"/>
    </source>
</evidence>
<dbReference type="NCBIfam" id="NF040962">
    <property type="entry name" value="near_HgcAB"/>
    <property type="match status" value="1"/>
</dbReference>
<dbReference type="InterPro" id="IPR007159">
    <property type="entry name" value="SpoVT-AbrB_dom"/>
</dbReference>
<evidence type="ECO:0000313" key="2">
    <source>
        <dbReference type="EMBL" id="QAA75794.1"/>
    </source>
</evidence>
<dbReference type="InterPro" id="IPR037914">
    <property type="entry name" value="SpoVT-AbrB_sf"/>
</dbReference>
<dbReference type="Gene3D" id="2.10.260.10">
    <property type="match status" value="1"/>
</dbReference>
<reference evidence="3" key="1">
    <citation type="submission" date="2018-12" db="EMBL/GenBank/DDBJ databases">
        <title>Complete genome sequence of an uncultured bacterium of the candidate phylum Bipolaricaulota.</title>
        <authorList>
            <person name="Kadnikov V.V."/>
            <person name="Mardanov A.V."/>
            <person name="Beletsky A.V."/>
            <person name="Frank Y.A."/>
            <person name="Karnachuk O.V."/>
            <person name="Ravin N.V."/>
        </authorList>
    </citation>
    <scope>NUCLEOTIDE SEQUENCE [LARGE SCALE GENOMIC DNA]</scope>
</reference>
<evidence type="ECO:0000259" key="1">
    <source>
        <dbReference type="SMART" id="SM00966"/>
    </source>
</evidence>
<dbReference type="SUPFAM" id="SSF89447">
    <property type="entry name" value="AbrB/MazE/MraZ-like"/>
    <property type="match status" value="1"/>
</dbReference>
<proteinExistence type="predicted"/>
<protein>
    <recommendedName>
        <fullName evidence="1">SpoVT-AbrB domain-containing protein</fullName>
    </recommendedName>
</protein>
<accession>A0A410FS35</accession>
<dbReference type="GO" id="GO:0003677">
    <property type="term" value="F:DNA binding"/>
    <property type="evidence" value="ECO:0007669"/>
    <property type="project" value="InterPro"/>
</dbReference>
<sequence>MPRSKRKGSCGCCRVEALIPVDERGQMVLPKDVRERIGLRGGDKLALSTVEKDGSVCCLVLTKAEALGAAVRTALGAVAEGLLGDTPA</sequence>
<feature type="domain" description="SpoVT-AbrB" evidence="1">
    <location>
        <begin position="19"/>
        <end position="66"/>
    </location>
</feature>